<dbReference type="OrthoDB" id="7359894at2"/>
<evidence type="ECO:0000256" key="5">
    <source>
        <dbReference type="ARBA" id="ARBA00023136"/>
    </source>
</evidence>
<feature type="region of interest" description="Disordered" evidence="6">
    <location>
        <begin position="1"/>
        <end position="36"/>
    </location>
</feature>
<keyword evidence="4 7" id="KW-1133">Transmembrane helix</keyword>
<dbReference type="RefSeq" id="WP_089337037.1">
    <property type="nucleotide sequence ID" value="NZ_FZNO01000013.1"/>
</dbReference>
<dbReference type="Pfam" id="PF04024">
    <property type="entry name" value="PspC"/>
    <property type="match status" value="1"/>
</dbReference>
<evidence type="ECO:0000256" key="1">
    <source>
        <dbReference type="ARBA" id="ARBA00004162"/>
    </source>
</evidence>
<protein>
    <submittedName>
        <fullName evidence="10">Phage shock protein C (PspC) family protein</fullName>
    </submittedName>
</protein>
<feature type="transmembrane region" description="Helical" evidence="7">
    <location>
        <begin position="61"/>
        <end position="88"/>
    </location>
</feature>
<name>A0A238XGU6_9ACTN</name>
<keyword evidence="2" id="KW-1003">Cell membrane</keyword>
<feature type="domain" description="Cell wall-active antibiotics response LiaF-like C-terminal" evidence="9">
    <location>
        <begin position="215"/>
        <end position="311"/>
    </location>
</feature>
<dbReference type="EMBL" id="FZNO01000013">
    <property type="protein sequence ID" value="SNR57801.1"/>
    <property type="molecule type" value="Genomic_DNA"/>
</dbReference>
<evidence type="ECO:0000256" key="7">
    <source>
        <dbReference type="SAM" id="Phobius"/>
    </source>
</evidence>
<feature type="transmembrane region" description="Helical" evidence="7">
    <location>
        <begin position="114"/>
        <end position="132"/>
    </location>
</feature>
<reference evidence="10 11" key="1">
    <citation type="submission" date="2017-06" db="EMBL/GenBank/DDBJ databases">
        <authorList>
            <person name="Kim H.J."/>
            <person name="Triplett B.A."/>
        </authorList>
    </citation>
    <scope>NUCLEOTIDE SEQUENCE [LARGE SCALE GENOMIC DNA]</scope>
    <source>
        <strain evidence="10 11">DSM 44272</strain>
    </source>
</reference>
<evidence type="ECO:0000256" key="3">
    <source>
        <dbReference type="ARBA" id="ARBA00022692"/>
    </source>
</evidence>
<sequence>MTSAPPPAAPPPQPPSPQPPSWPPPPPGPPSARPQLRRNRTDKILGGVNGGLAEYSGIDALLWRVGFVALTLAGGAGVIVYLLLWVLMPAGPRPHPGSAVELQEKAPVGPRSPVPGVTIAGLLIVVGLLALVTNVSDWDIPARGFFGSALLVVGLGLVAAAFTRGRTARGGLIALGVVLSAALITSTADWHGAREGMGDRTYRPATAAEVRDVYRGGVGDMTIDLTRLDRGFSGGPVTTRIEHGVGDLEIVVPRSADVRLDVEHGPGDVQVFDRGSDTEGFFPGEGSRSWTDDGEPEFVLSINSGFGDVEVSRD</sequence>
<gene>
    <name evidence="10" type="ORF">SAMN06272737_11397</name>
</gene>
<dbReference type="PANTHER" id="PTHR33885:SF3">
    <property type="entry name" value="PHAGE SHOCK PROTEIN C"/>
    <property type="match status" value="1"/>
</dbReference>
<dbReference type="GO" id="GO:0005886">
    <property type="term" value="C:plasma membrane"/>
    <property type="evidence" value="ECO:0007669"/>
    <property type="project" value="UniProtKB-SubCell"/>
</dbReference>
<feature type="domain" description="Phage shock protein PspC N-terminal" evidence="8">
    <location>
        <begin position="35"/>
        <end position="90"/>
    </location>
</feature>
<evidence type="ECO:0000256" key="2">
    <source>
        <dbReference type="ARBA" id="ARBA00022475"/>
    </source>
</evidence>
<dbReference type="InterPro" id="IPR052027">
    <property type="entry name" value="PspC"/>
</dbReference>
<evidence type="ECO:0000256" key="6">
    <source>
        <dbReference type="SAM" id="MobiDB-lite"/>
    </source>
</evidence>
<dbReference type="InterPro" id="IPR024425">
    <property type="entry name" value="LiaF-like_C"/>
</dbReference>
<evidence type="ECO:0000313" key="10">
    <source>
        <dbReference type="EMBL" id="SNR57801.1"/>
    </source>
</evidence>
<evidence type="ECO:0000259" key="9">
    <source>
        <dbReference type="Pfam" id="PF09922"/>
    </source>
</evidence>
<evidence type="ECO:0000259" key="8">
    <source>
        <dbReference type="Pfam" id="PF04024"/>
    </source>
</evidence>
<proteinExistence type="predicted"/>
<keyword evidence="3 7" id="KW-0812">Transmembrane</keyword>
<evidence type="ECO:0000256" key="4">
    <source>
        <dbReference type="ARBA" id="ARBA00022989"/>
    </source>
</evidence>
<dbReference type="PANTHER" id="PTHR33885">
    <property type="entry name" value="PHAGE SHOCK PROTEIN C"/>
    <property type="match status" value="1"/>
</dbReference>
<feature type="compositionally biased region" description="Pro residues" evidence="6">
    <location>
        <begin position="1"/>
        <end position="32"/>
    </location>
</feature>
<dbReference type="AlphaFoldDB" id="A0A238XGU6"/>
<keyword evidence="5 7" id="KW-0472">Membrane</keyword>
<keyword evidence="11" id="KW-1185">Reference proteome</keyword>
<evidence type="ECO:0000313" key="11">
    <source>
        <dbReference type="Proteomes" id="UP000198403"/>
    </source>
</evidence>
<organism evidence="10 11">
    <name type="scientific">Blastococcus mobilis</name>
    <dbReference type="NCBI Taxonomy" id="1938746"/>
    <lineage>
        <taxon>Bacteria</taxon>
        <taxon>Bacillati</taxon>
        <taxon>Actinomycetota</taxon>
        <taxon>Actinomycetes</taxon>
        <taxon>Geodermatophilales</taxon>
        <taxon>Geodermatophilaceae</taxon>
        <taxon>Blastococcus</taxon>
    </lineage>
</organism>
<dbReference type="Pfam" id="PF09922">
    <property type="entry name" value="LiaF-like_C"/>
    <property type="match status" value="1"/>
</dbReference>
<feature type="transmembrane region" description="Helical" evidence="7">
    <location>
        <begin position="144"/>
        <end position="162"/>
    </location>
</feature>
<dbReference type="Proteomes" id="UP000198403">
    <property type="component" value="Unassembled WGS sequence"/>
</dbReference>
<feature type="transmembrane region" description="Helical" evidence="7">
    <location>
        <begin position="168"/>
        <end position="190"/>
    </location>
</feature>
<comment type="subcellular location">
    <subcellularLocation>
        <location evidence="1">Cell membrane</location>
        <topology evidence="1">Single-pass membrane protein</topology>
    </subcellularLocation>
</comment>
<dbReference type="InterPro" id="IPR007168">
    <property type="entry name" value="Phageshock_PspC_N"/>
</dbReference>
<accession>A0A238XGU6</accession>